<protein>
    <submittedName>
        <fullName evidence="4">Zn-dependent peptidase ImmA, M78 family</fullName>
    </submittedName>
</protein>
<feature type="domain" description="IrrE N-terminal-like" evidence="2">
    <location>
        <begin position="59"/>
        <end position="195"/>
    </location>
</feature>
<dbReference type="PANTHER" id="PTHR43236:SF2">
    <property type="entry name" value="BLL0069 PROTEIN"/>
    <property type="match status" value="1"/>
</dbReference>
<dbReference type="EMBL" id="CAADFI010000222">
    <property type="protein sequence ID" value="VFK01227.1"/>
    <property type="molecule type" value="Genomic_DNA"/>
</dbReference>
<dbReference type="InterPro" id="IPR010359">
    <property type="entry name" value="IrrE_HExxH"/>
</dbReference>
<sequence length="243" mass="27922">MTTQARRKTTSCAISISRLPSPLPAWPNGFAAIWISRFRSNSPGREKIKALGNWRDALEEHGVFVFKDSFNPAGKKKPGATDSPFSGFCLHDPEFPIIYLDNNKPKTRQIFTLFHELAHLLMRTGGVHTRQDDYIEHLTGDDKRIEVLCNRFAAEFLAPTEDFRTHSAGMTIDDHAIEDLAKRYWVSRKTILRRLLDGKRVSQEHYEQKVRQWRDEHRDRKAGGGGGDPYNQGNRMKLFSNCH</sequence>
<feature type="compositionally biased region" description="Basic and acidic residues" evidence="1">
    <location>
        <begin position="207"/>
        <end position="222"/>
    </location>
</feature>
<evidence type="ECO:0000313" key="4">
    <source>
        <dbReference type="EMBL" id="VFK01227.1"/>
    </source>
</evidence>
<dbReference type="Gene3D" id="1.10.10.2910">
    <property type="match status" value="1"/>
</dbReference>
<evidence type="ECO:0000313" key="5">
    <source>
        <dbReference type="EMBL" id="VFK04844.1"/>
    </source>
</evidence>
<proteinExistence type="predicted"/>
<dbReference type="EMBL" id="CAADFG010000213">
    <property type="protein sequence ID" value="VFK01088.1"/>
    <property type="molecule type" value="Genomic_DNA"/>
</dbReference>
<dbReference type="EMBL" id="CAADFJ010000214">
    <property type="protein sequence ID" value="VFK04844.1"/>
    <property type="molecule type" value="Genomic_DNA"/>
</dbReference>
<accession>A0A450V935</accession>
<dbReference type="InterPro" id="IPR052345">
    <property type="entry name" value="Rad_response_metalloprotease"/>
</dbReference>
<dbReference type="AlphaFoldDB" id="A0A450V935"/>
<evidence type="ECO:0000259" key="2">
    <source>
        <dbReference type="Pfam" id="PF06114"/>
    </source>
</evidence>
<reference evidence="4" key="1">
    <citation type="submission" date="2019-02" db="EMBL/GenBank/DDBJ databases">
        <authorList>
            <person name="Gruber-Vodicka R. H."/>
            <person name="Seah K. B. B."/>
        </authorList>
    </citation>
    <scope>NUCLEOTIDE SEQUENCE</scope>
    <source>
        <strain evidence="5">BECK_SA2B12</strain>
        <strain evidence="3">BECK_SA2B15</strain>
        <strain evidence="4">BECK_SA2B20</strain>
    </source>
</reference>
<dbReference type="Pfam" id="PF06114">
    <property type="entry name" value="Peptidase_M78"/>
    <property type="match status" value="1"/>
</dbReference>
<organism evidence="4">
    <name type="scientific">Candidatus Kentrum eta</name>
    <dbReference type="NCBI Taxonomy" id="2126337"/>
    <lineage>
        <taxon>Bacteria</taxon>
        <taxon>Pseudomonadati</taxon>
        <taxon>Pseudomonadota</taxon>
        <taxon>Gammaproteobacteria</taxon>
        <taxon>Candidatus Kentrum</taxon>
    </lineage>
</organism>
<dbReference type="PANTHER" id="PTHR43236">
    <property type="entry name" value="ANTITOXIN HIGA1"/>
    <property type="match status" value="1"/>
</dbReference>
<feature type="region of interest" description="Disordered" evidence="1">
    <location>
        <begin position="207"/>
        <end position="243"/>
    </location>
</feature>
<name>A0A450V935_9GAMM</name>
<evidence type="ECO:0000256" key="1">
    <source>
        <dbReference type="SAM" id="MobiDB-lite"/>
    </source>
</evidence>
<gene>
    <name evidence="3" type="ORF">BECKH772A_GA0070896_102134</name>
    <name evidence="4" type="ORF">BECKH772B_GA0070898_102225</name>
    <name evidence="5" type="ORF">BECKH772C_GA0070978_102144</name>
</gene>
<evidence type="ECO:0000313" key="3">
    <source>
        <dbReference type="EMBL" id="VFK01088.1"/>
    </source>
</evidence>